<dbReference type="EC" id="3.4.21.48" evidence="10"/>
<evidence type="ECO:0000256" key="6">
    <source>
        <dbReference type="RuleBase" id="RU003355"/>
    </source>
</evidence>
<proteinExistence type="inferred from homology"/>
<evidence type="ECO:0000256" key="4">
    <source>
        <dbReference type="ARBA" id="ARBA00022825"/>
    </source>
</evidence>
<keyword evidence="2 5" id="KW-0645">Protease</keyword>
<dbReference type="InterPro" id="IPR036852">
    <property type="entry name" value="Peptidase_S8/S53_dom_sf"/>
</dbReference>
<name>A0AAF0JEQ7_9BASI</name>
<dbReference type="Gene3D" id="3.30.70.80">
    <property type="entry name" value="Peptidase S8 propeptide/proteinase inhibitor I9"/>
    <property type="match status" value="1"/>
</dbReference>
<dbReference type="InterPro" id="IPR037045">
    <property type="entry name" value="S8pro/Inhibitor_I9_sf"/>
</dbReference>
<dbReference type="InterPro" id="IPR010259">
    <property type="entry name" value="S8pro/Inhibitor_I9"/>
</dbReference>
<dbReference type="PROSITE" id="PS51892">
    <property type="entry name" value="SUBTILASE"/>
    <property type="match status" value="1"/>
</dbReference>
<dbReference type="InterPro" id="IPR022398">
    <property type="entry name" value="Peptidase_S8_His-AS"/>
</dbReference>
<feature type="active site" description="Charge relay system" evidence="5">
    <location>
        <position position="253"/>
    </location>
</feature>
<dbReference type="PROSITE" id="PS00137">
    <property type="entry name" value="SUBTILASE_HIS"/>
    <property type="match status" value="1"/>
</dbReference>
<dbReference type="InterPro" id="IPR023828">
    <property type="entry name" value="Peptidase_S8_Ser-AS"/>
</dbReference>
<evidence type="ECO:0000256" key="7">
    <source>
        <dbReference type="SAM" id="SignalP"/>
    </source>
</evidence>
<keyword evidence="11" id="KW-1185">Reference proteome</keyword>
<evidence type="ECO:0000259" key="9">
    <source>
        <dbReference type="Pfam" id="PF05922"/>
    </source>
</evidence>
<feature type="domain" description="Inhibitor I9" evidence="9">
    <location>
        <begin position="60"/>
        <end position="144"/>
    </location>
</feature>
<dbReference type="PANTHER" id="PTHR43806:SF11">
    <property type="entry name" value="CEREVISIN-RELATED"/>
    <property type="match status" value="1"/>
</dbReference>
<keyword evidence="4 5" id="KW-0720">Serine protease</keyword>
<feature type="active site" description="Charge relay system" evidence="5">
    <location>
        <position position="423"/>
    </location>
</feature>
<accession>A0AAF0JEQ7</accession>
<evidence type="ECO:0000313" key="11">
    <source>
        <dbReference type="Proteomes" id="UP001214628"/>
    </source>
</evidence>
<dbReference type="FunFam" id="3.40.50.200:FF:000007">
    <property type="entry name" value="Subtilisin-like serine protease"/>
    <property type="match status" value="1"/>
</dbReference>
<evidence type="ECO:0000259" key="8">
    <source>
        <dbReference type="Pfam" id="PF00082"/>
    </source>
</evidence>
<keyword evidence="7" id="KW-0732">Signal</keyword>
<feature type="domain" description="Peptidase S8/S53" evidence="8">
    <location>
        <begin position="212"/>
        <end position="448"/>
    </location>
</feature>
<dbReference type="AlphaFoldDB" id="A0AAF0JEQ7"/>
<dbReference type="InterPro" id="IPR015500">
    <property type="entry name" value="Peptidase_S8_subtilisin-rel"/>
</dbReference>
<comment type="similarity">
    <text evidence="1 5 6">Belongs to the peptidase S8 family.</text>
</comment>
<keyword evidence="3 5" id="KW-0378">Hydrolase</keyword>
<gene>
    <name evidence="10" type="primary">SUB8</name>
    <name evidence="10" type="ORF">MPSI1_002958</name>
</gene>
<dbReference type="GO" id="GO:0006508">
    <property type="term" value="P:proteolysis"/>
    <property type="evidence" value="ECO:0007669"/>
    <property type="project" value="UniProtKB-KW"/>
</dbReference>
<evidence type="ECO:0000256" key="5">
    <source>
        <dbReference type="PROSITE-ProRule" id="PRU01240"/>
    </source>
</evidence>
<dbReference type="PRINTS" id="PR00723">
    <property type="entry name" value="SUBTILISIN"/>
</dbReference>
<dbReference type="GO" id="GO:0005615">
    <property type="term" value="C:extracellular space"/>
    <property type="evidence" value="ECO:0007669"/>
    <property type="project" value="TreeGrafter"/>
</dbReference>
<dbReference type="Pfam" id="PF00082">
    <property type="entry name" value="Peptidase_S8"/>
    <property type="match status" value="1"/>
</dbReference>
<dbReference type="SUPFAM" id="SSF52743">
    <property type="entry name" value="Subtilisin-like"/>
    <property type="match status" value="1"/>
</dbReference>
<dbReference type="InterPro" id="IPR023827">
    <property type="entry name" value="Peptidase_S8_Asp-AS"/>
</dbReference>
<dbReference type="EMBL" id="CP118378">
    <property type="protein sequence ID" value="WFD44292.1"/>
    <property type="molecule type" value="Genomic_DNA"/>
</dbReference>
<evidence type="ECO:0000313" key="10">
    <source>
        <dbReference type="EMBL" id="WFD44292.1"/>
    </source>
</evidence>
<dbReference type="PANTHER" id="PTHR43806">
    <property type="entry name" value="PEPTIDASE S8"/>
    <property type="match status" value="1"/>
</dbReference>
<feature type="signal peptide" evidence="7">
    <location>
        <begin position="1"/>
        <end position="22"/>
    </location>
</feature>
<reference evidence="10" key="1">
    <citation type="submission" date="2023-02" db="EMBL/GenBank/DDBJ databases">
        <title>Mating type loci evolution in Malassezia.</title>
        <authorList>
            <person name="Coelho M.A."/>
        </authorList>
    </citation>
    <scope>NUCLEOTIDE SEQUENCE</scope>
    <source>
        <strain evidence="10">CBS 14136</strain>
    </source>
</reference>
<evidence type="ECO:0000256" key="3">
    <source>
        <dbReference type="ARBA" id="ARBA00022801"/>
    </source>
</evidence>
<dbReference type="InterPro" id="IPR000209">
    <property type="entry name" value="Peptidase_S8/S53_dom"/>
</dbReference>
<organism evidence="10 11">
    <name type="scientific">Malassezia psittaci</name>
    <dbReference type="NCBI Taxonomy" id="1821823"/>
    <lineage>
        <taxon>Eukaryota</taxon>
        <taxon>Fungi</taxon>
        <taxon>Dikarya</taxon>
        <taxon>Basidiomycota</taxon>
        <taxon>Ustilaginomycotina</taxon>
        <taxon>Malasseziomycetes</taxon>
        <taxon>Malasseziales</taxon>
        <taxon>Malasseziaceae</taxon>
        <taxon>Malassezia</taxon>
    </lineage>
</organism>
<protein>
    <submittedName>
        <fullName evidence="10">Cerevisin</fullName>
        <ecNumber evidence="10">3.4.21.48</ecNumber>
    </submittedName>
</protein>
<dbReference type="InterPro" id="IPR034193">
    <property type="entry name" value="PCSK9_ProteinaseK-like"/>
</dbReference>
<evidence type="ECO:0000256" key="2">
    <source>
        <dbReference type="ARBA" id="ARBA00022670"/>
    </source>
</evidence>
<feature type="active site" description="Charge relay system" evidence="5">
    <location>
        <position position="221"/>
    </location>
</feature>
<dbReference type="Pfam" id="PF05922">
    <property type="entry name" value="Inhibitor_I9"/>
    <property type="match status" value="1"/>
</dbReference>
<dbReference type="Proteomes" id="UP001214628">
    <property type="component" value="Chromosome 4"/>
</dbReference>
<dbReference type="CDD" id="cd04077">
    <property type="entry name" value="Peptidases_S8_PCSK9_ProteinaseK_like"/>
    <property type="match status" value="1"/>
</dbReference>
<sequence length="555" mass="59296">MIVNKAGLFLLIASTLVADVLCAPLSTMKFVPGLLEYASISTEPVAPLLQHADAGTLPHQYLVALKPGVSTNNFVFHQERISEAQSESNVFYALENSAHHGVRHVYELGQDVLGYAGSFSEDVLGYIRAQPEVDLVERDQVVRAAVLPQGNERVTEMRPVSPTLLGLPLPPWLNPYRHQIETNAPWGLARISHRASLSLGTFNKYVYEAVSGEGVTAYVIDTGIYTQHEDFQGRARWGKTIPKNDVDADQHGHGTHCAGTIGSSTYGVAKKAKLVAVKVLGSGGQGSMSDVTAGVLWAVADAQKLSAGYAANPHTLDAQKHRGFVASMSLGGSKSAILDRAVNGAVESGMHFAVAAGNENQDACNVSPASASAPITVGASTIADERAYFSNIGRCVDIFGPGLNVLSTWNTGKRALNTMSGTSMATPHIAGLIAYLLSIYGSGDFALLDSDQEAKRQAQAMHAQNNAVRAWAVQSLSALHAFLPTMLRPAWDLWLPSVKTMTNDVFAQSSIHSTLTPKQLRKALTKFASEDVLSKLDTDTVNLLAYNNATTTKST</sequence>
<dbReference type="GO" id="GO:0004252">
    <property type="term" value="F:serine-type endopeptidase activity"/>
    <property type="evidence" value="ECO:0007669"/>
    <property type="project" value="UniProtKB-UniRule"/>
</dbReference>
<evidence type="ECO:0000256" key="1">
    <source>
        <dbReference type="ARBA" id="ARBA00011073"/>
    </source>
</evidence>
<dbReference type="InterPro" id="IPR050131">
    <property type="entry name" value="Peptidase_S8_subtilisin-like"/>
</dbReference>
<dbReference type="SUPFAM" id="SSF54897">
    <property type="entry name" value="Protease propeptides/inhibitors"/>
    <property type="match status" value="1"/>
</dbReference>
<feature type="chain" id="PRO_5042065690" evidence="7">
    <location>
        <begin position="23"/>
        <end position="555"/>
    </location>
</feature>
<dbReference type="PROSITE" id="PS00136">
    <property type="entry name" value="SUBTILASE_ASP"/>
    <property type="match status" value="1"/>
</dbReference>
<dbReference type="Gene3D" id="3.40.50.200">
    <property type="entry name" value="Peptidase S8/S53 domain"/>
    <property type="match status" value="1"/>
</dbReference>
<dbReference type="PROSITE" id="PS00138">
    <property type="entry name" value="SUBTILASE_SER"/>
    <property type="match status" value="1"/>
</dbReference>